<dbReference type="SUPFAM" id="SSF52833">
    <property type="entry name" value="Thioredoxin-like"/>
    <property type="match status" value="1"/>
</dbReference>
<reference evidence="3 4" key="1">
    <citation type="submission" date="2020-12" db="EMBL/GenBank/DDBJ databases">
        <title>A novel species.</title>
        <authorList>
            <person name="Li K."/>
        </authorList>
    </citation>
    <scope>NUCLEOTIDE SEQUENCE [LARGE SCALE GENOMIC DNA]</scope>
    <source>
        <strain evidence="3 4">ZYC-3</strain>
        <plasmid evidence="3 4">unnamed1</plasmid>
    </source>
</reference>
<feature type="transmembrane region" description="Helical" evidence="1">
    <location>
        <begin position="29"/>
        <end position="49"/>
    </location>
</feature>
<gene>
    <name evidence="3" type="ORF">JEQ17_48515</name>
</gene>
<dbReference type="Gene3D" id="3.40.30.10">
    <property type="entry name" value="Glutaredoxin"/>
    <property type="match status" value="1"/>
</dbReference>
<dbReference type="PANTHER" id="PTHR42852:SF13">
    <property type="entry name" value="PROTEIN DIPZ"/>
    <property type="match status" value="1"/>
</dbReference>
<dbReference type="InterPro" id="IPR050553">
    <property type="entry name" value="Thioredoxin_ResA/DsbE_sf"/>
</dbReference>
<keyword evidence="3" id="KW-0614">Plasmid</keyword>
<protein>
    <submittedName>
        <fullName evidence="3">Redoxin domain-containing protein</fullName>
    </submittedName>
</protein>
<accession>A0A7T7L6L5</accession>
<keyword evidence="1" id="KW-1133">Transmembrane helix</keyword>
<dbReference type="Pfam" id="PF00578">
    <property type="entry name" value="AhpC-TSA"/>
    <property type="match status" value="1"/>
</dbReference>
<organism evidence="3 4">
    <name type="scientific">Streptomyces liliifuscus</name>
    <dbReference type="NCBI Taxonomy" id="2797636"/>
    <lineage>
        <taxon>Bacteria</taxon>
        <taxon>Bacillati</taxon>
        <taxon>Actinomycetota</taxon>
        <taxon>Actinomycetes</taxon>
        <taxon>Kitasatosporales</taxon>
        <taxon>Streptomycetaceae</taxon>
        <taxon>Streptomyces</taxon>
    </lineage>
</organism>
<dbReference type="AlphaFoldDB" id="A0A7T7L6L5"/>
<dbReference type="EMBL" id="CP066832">
    <property type="protein sequence ID" value="QQM47424.1"/>
    <property type="molecule type" value="Genomic_DNA"/>
</dbReference>
<dbReference type="KEGG" id="slf:JEQ17_48515"/>
<dbReference type="InterPro" id="IPR013766">
    <property type="entry name" value="Thioredoxin_domain"/>
</dbReference>
<evidence type="ECO:0000259" key="2">
    <source>
        <dbReference type="PROSITE" id="PS51352"/>
    </source>
</evidence>
<proteinExistence type="predicted"/>
<dbReference type="RefSeq" id="WP_200402195.1">
    <property type="nucleotide sequence ID" value="NZ_CP066832.1"/>
</dbReference>
<evidence type="ECO:0000313" key="3">
    <source>
        <dbReference type="EMBL" id="QQM47424.1"/>
    </source>
</evidence>
<keyword evidence="1" id="KW-0472">Membrane</keyword>
<feature type="domain" description="Thioredoxin" evidence="2">
    <location>
        <begin position="69"/>
        <end position="225"/>
    </location>
</feature>
<keyword evidence="4" id="KW-1185">Reference proteome</keyword>
<evidence type="ECO:0000256" key="1">
    <source>
        <dbReference type="SAM" id="Phobius"/>
    </source>
</evidence>
<dbReference type="GO" id="GO:0016209">
    <property type="term" value="F:antioxidant activity"/>
    <property type="evidence" value="ECO:0007669"/>
    <property type="project" value="InterPro"/>
</dbReference>
<name>A0A7T7L6L5_9ACTN</name>
<geneLocation type="plasmid" evidence="3 4">
    <name>unnamed1</name>
</geneLocation>
<keyword evidence="1" id="KW-0812">Transmembrane</keyword>
<sequence length="226" mass="24115">MSTTSKKRPPLRRPDAVIAAQREAKRRRLTWIISSAVAVIALVVLYAVFSTSPAKNTSSSGTSYDVGSPGIGKTAPAFTLAASTGKQVSLSDFRGKNVLLYFQEGLTCQPCWDQMTALEKSAAKVKAAGIDDIVSITTDPADLITRKTKDMGLTTPVLSDPGLKVSKEYGANQYGMMGTSRDGHSFLLVGPDGTIRWRADYGGAPDYTMYVAVDKLLADLKAGVKS</sequence>
<dbReference type="GO" id="GO:0016491">
    <property type="term" value="F:oxidoreductase activity"/>
    <property type="evidence" value="ECO:0007669"/>
    <property type="project" value="InterPro"/>
</dbReference>
<dbReference type="InterPro" id="IPR036249">
    <property type="entry name" value="Thioredoxin-like_sf"/>
</dbReference>
<dbReference type="PANTHER" id="PTHR42852">
    <property type="entry name" value="THIOL:DISULFIDE INTERCHANGE PROTEIN DSBE"/>
    <property type="match status" value="1"/>
</dbReference>
<dbReference type="Proteomes" id="UP000595636">
    <property type="component" value="Plasmid unnamed1"/>
</dbReference>
<dbReference type="PROSITE" id="PS51352">
    <property type="entry name" value="THIOREDOXIN_2"/>
    <property type="match status" value="1"/>
</dbReference>
<dbReference type="InterPro" id="IPR000866">
    <property type="entry name" value="AhpC/TSA"/>
</dbReference>
<evidence type="ECO:0000313" key="4">
    <source>
        <dbReference type="Proteomes" id="UP000595636"/>
    </source>
</evidence>